<keyword evidence="3" id="KW-1185">Reference proteome</keyword>
<dbReference type="InterPro" id="IPR039574">
    <property type="entry name" value="OGFr"/>
</dbReference>
<comment type="caution">
    <text evidence="2">The sequence shown here is derived from an EMBL/GenBank/DDBJ whole genome shotgun (WGS) entry which is preliminary data.</text>
</comment>
<sequence length="170" mass="19979">MNALLSFYRGESANPEGRKLEDIWIWQRDRLENVHNYIQWLFPLPEPSKFSANAPILDESVIAAFLADKELRKNLYRSFKLLLDFYGLQCVTSQELGVQITKAANFDSRRQYWLRPMNHNHLRITRILRSLSLLGLKAYAKAFLACLQELYRENPKAIDPKTMEFWTKAV</sequence>
<protein>
    <recommendedName>
        <fullName evidence="1">Opioid growth factor receptor (OGFr) conserved domain-containing protein</fullName>
    </recommendedName>
</protein>
<dbReference type="EMBL" id="JAAVJL010000001">
    <property type="protein sequence ID" value="NMF58056.1"/>
    <property type="molecule type" value="Genomic_DNA"/>
</dbReference>
<dbReference type="PANTHER" id="PTHR14015">
    <property type="entry name" value="OPIOID GROWTH FACTOR RECEPTOR OGFR ZETA-TYPE OPIOID RECEPTOR"/>
    <property type="match status" value="1"/>
</dbReference>
<gene>
    <name evidence="2" type="ORF">HC246_08470</name>
</gene>
<reference evidence="2 3" key="1">
    <citation type="submission" date="2020-03" db="EMBL/GenBank/DDBJ databases">
        <title>Draft Genome Sequence of 2-Methylisoborneol Producing Pseudanabaena yagii Strain GIHE-NHR1 Isolated from North Han River in South Korea.</title>
        <authorList>
            <person name="Jeong J."/>
        </authorList>
    </citation>
    <scope>NUCLEOTIDE SEQUENCE [LARGE SCALE GENOMIC DNA]</scope>
    <source>
        <strain evidence="2 3">GIHE-NHR1</strain>
    </source>
</reference>
<proteinExistence type="predicted"/>
<name>A0ABX1LRB5_9CYAN</name>
<dbReference type="InterPro" id="IPR006757">
    <property type="entry name" value="OGF_rcpt"/>
</dbReference>
<dbReference type="Proteomes" id="UP000738376">
    <property type="component" value="Unassembled WGS sequence"/>
</dbReference>
<evidence type="ECO:0000259" key="1">
    <source>
        <dbReference type="Pfam" id="PF04664"/>
    </source>
</evidence>
<accession>A0ABX1LRB5</accession>
<feature type="domain" description="Opioid growth factor receptor (OGFr) conserved" evidence="1">
    <location>
        <begin position="5"/>
        <end position="167"/>
    </location>
</feature>
<dbReference type="RefSeq" id="WP_169362998.1">
    <property type="nucleotide sequence ID" value="NZ_JAAVJL010000001.1"/>
</dbReference>
<evidence type="ECO:0000313" key="2">
    <source>
        <dbReference type="EMBL" id="NMF58056.1"/>
    </source>
</evidence>
<dbReference type="Pfam" id="PF04664">
    <property type="entry name" value="OGFr_N"/>
    <property type="match status" value="1"/>
</dbReference>
<organism evidence="2 3">
    <name type="scientific">Pseudanabaena yagii GIHE-NHR1</name>
    <dbReference type="NCBI Taxonomy" id="2722753"/>
    <lineage>
        <taxon>Bacteria</taxon>
        <taxon>Bacillati</taxon>
        <taxon>Cyanobacteriota</taxon>
        <taxon>Cyanophyceae</taxon>
        <taxon>Pseudanabaenales</taxon>
        <taxon>Pseudanabaenaceae</taxon>
        <taxon>Pseudanabaena</taxon>
        <taxon>Pseudanabaena yagii</taxon>
    </lineage>
</organism>
<dbReference type="PANTHER" id="PTHR14015:SF2">
    <property type="entry name" value="OPIOID GROWTH FACTOR RECEPTOR (OGFR) CONSERVED DOMAIN-CONTAINING PROTEIN"/>
    <property type="match status" value="1"/>
</dbReference>
<evidence type="ECO:0000313" key="3">
    <source>
        <dbReference type="Proteomes" id="UP000738376"/>
    </source>
</evidence>